<dbReference type="InterPro" id="IPR024078">
    <property type="entry name" value="LmbE-like_dom_sf"/>
</dbReference>
<dbReference type="Pfam" id="PF02585">
    <property type="entry name" value="PIG-L"/>
    <property type="match status" value="1"/>
</dbReference>
<dbReference type="AlphaFoldDB" id="A0A7X0RK28"/>
<dbReference type="GO" id="GO:0016811">
    <property type="term" value="F:hydrolase activity, acting on carbon-nitrogen (but not peptide) bonds, in linear amides"/>
    <property type="evidence" value="ECO:0007669"/>
    <property type="project" value="TreeGrafter"/>
</dbReference>
<keyword evidence="1" id="KW-0862">Zinc</keyword>
<name>A0A7X0RK28_9ACTN</name>
<dbReference type="InterPro" id="IPR003737">
    <property type="entry name" value="GlcNAc_PI_deacetylase-related"/>
</dbReference>
<accession>A0A7X0RK28</accession>
<dbReference type="Gene3D" id="3.40.50.10320">
    <property type="entry name" value="LmbE-like"/>
    <property type="match status" value="1"/>
</dbReference>
<protein>
    <submittedName>
        <fullName evidence="3">PIG-L family deacetylase</fullName>
    </submittedName>
</protein>
<evidence type="ECO:0000256" key="2">
    <source>
        <dbReference type="SAM" id="MobiDB-lite"/>
    </source>
</evidence>
<comment type="caution">
    <text evidence="3">The sequence shown here is derived from an EMBL/GenBank/DDBJ whole genome shotgun (WGS) entry which is preliminary data.</text>
</comment>
<dbReference type="PANTHER" id="PTHR12993:SF26">
    <property type="entry name" value="1D-MYO-INOSITOL 2-ACETAMIDO-2-DEOXY-ALPHA-D-GLUCOPYRANOSIDE DEACETYLASE"/>
    <property type="match status" value="1"/>
</dbReference>
<feature type="region of interest" description="Disordered" evidence="2">
    <location>
        <begin position="281"/>
        <end position="308"/>
    </location>
</feature>
<dbReference type="Proteomes" id="UP000523955">
    <property type="component" value="Unassembled WGS sequence"/>
</dbReference>
<dbReference type="PANTHER" id="PTHR12993">
    <property type="entry name" value="N-ACETYLGLUCOSAMINYL-PHOSPHATIDYLINOSITOL DE-N-ACETYLASE-RELATED"/>
    <property type="match status" value="1"/>
</dbReference>
<sequence>MTIPSPRFTLVSFHAHPDDEALLTAGTLARAVRDGHRVVVVVATTGEAGLSAGSPEGLAATRTAELEASVAAIGAHRVEVLGFADSGFSVDDADGSKFPPDPDAQRFSDVHVELAAHRLAAILVEEGADALTGYDPAGGYGHRDHVQVHRVAARAAALAGTPLLLEATIDRRLLLPVHRVLRAIARLVALPALPDLSRAYTAHADLTHRVDVRGHLDAKLASMAAHVSQASADEGVRTLALLLRLPRPVARRVLGTEWFREVGRPGGAPLLDDIFASLRCPDPDGQRTAAASRPRRSGPSTGPVRPRG</sequence>
<dbReference type="EMBL" id="JACKXE010000002">
    <property type="protein sequence ID" value="MBB6629752.1"/>
    <property type="molecule type" value="Genomic_DNA"/>
</dbReference>
<gene>
    <name evidence="3" type="ORF">H5V45_20715</name>
</gene>
<evidence type="ECO:0000256" key="1">
    <source>
        <dbReference type="ARBA" id="ARBA00022833"/>
    </source>
</evidence>
<evidence type="ECO:0000313" key="4">
    <source>
        <dbReference type="Proteomes" id="UP000523955"/>
    </source>
</evidence>
<reference evidence="3 4" key="1">
    <citation type="submission" date="2020-08" db="EMBL/GenBank/DDBJ databases">
        <authorList>
            <person name="Seo M.-J."/>
        </authorList>
    </citation>
    <scope>NUCLEOTIDE SEQUENCE [LARGE SCALE GENOMIC DNA]</scope>
    <source>
        <strain evidence="3 4">KIGAM211</strain>
    </source>
</reference>
<keyword evidence="4" id="KW-1185">Reference proteome</keyword>
<dbReference type="GO" id="GO:0016137">
    <property type="term" value="P:glycoside metabolic process"/>
    <property type="evidence" value="ECO:0007669"/>
    <property type="project" value="UniProtKB-ARBA"/>
</dbReference>
<evidence type="ECO:0000313" key="3">
    <source>
        <dbReference type="EMBL" id="MBB6629752.1"/>
    </source>
</evidence>
<proteinExistence type="predicted"/>
<organism evidence="3 4">
    <name type="scientific">Nocardioides luti</name>
    <dbReference type="NCBI Taxonomy" id="2761101"/>
    <lineage>
        <taxon>Bacteria</taxon>
        <taxon>Bacillati</taxon>
        <taxon>Actinomycetota</taxon>
        <taxon>Actinomycetes</taxon>
        <taxon>Propionibacteriales</taxon>
        <taxon>Nocardioidaceae</taxon>
        <taxon>Nocardioides</taxon>
    </lineage>
</organism>
<dbReference type="SUPFAM" id="SSF102588">
    <property type="entry name" value="LmbE-like"/>
    <property type="match status" value="1"/>
</dbReference>